<reference evidence="2" key="1">
    <citation type="journal article" date="2015" name="Nat. Genet.">
        <title>The genome and transcriptome of the zoonotic hookworm Ancylostoma ceylanicum identify infection-specific gene families.</title>
        <authorList>
            <person name="Schwarz E.M."/>
            <person name="Hu Y."/>
            <person name="Antoshechkin I."/>
            <person name="Miller M.M."/>
            <person name="Sternberg P.W."/>
            <person name="Aroian R.V."/>
        </authorList>
    </citation>
    <scope>NUCLEOTIDE SEQUENCE</scope>
    <source>
        <strain evidence="2">HY135</strain>
    </source>
</reference>
<evidence type="ECO:0000313" key="1">
    <source>
        <dbReference type="EMBL" id="EYC07622.1"/>
    </source>
</evidence>
<dbReference type="AlphaFoldDB" id="A0A016TYF4"/>
<dbReference type="Proteomes" id="UP000024635">
    <property type="component" value="Unassembled WGS sequence"/>
</dbReference>
<keyword evidence="2" id="KW-1185">Reference proteome</keyword>
<organism evidence="1 2">
    <name type="scientific">Ancylostoma ceylanicum</name>
    <dbReference type="NCBI Taxonomy" id="53326"/>
    <lineage>
        <taxon>Eukaryota</taxon>
        <taxon>Metazoa</taxon>
        <taxon>Ecdysozoa</taxon>
        <taxon>Nematoda</taxon>
        <taxon>Chromadorea</taxon>
        <taxon>Rhabditida</taxon>
        <taxon>Rhabditina</taxon>
        <taxon>Rhabditomorpha</taxon>
        <taxon>Strongyloidea</taxon>
        <taxon>Ancylostomatidae</taxon>
        <taxon>Ancylostomatinae</taxon>
        <taxon>Ancylostoma</taxon>
    </lineage>
</organism>
<name>A0A016TYF4_9BILA</name>
<proteinExistence type="predicted"/>
<accession>A0A016TYF4</accession>
<comment type="caution">
    <text evidence="1">The sequence shown here is derived from an EMBL/GenBank/DDBJ whole genome shotgun (WGS) entry which is preliminary data.</text>
</comment>
<sequence>MRIVQRTSKRLDALFAFFPSGFQRCAALCLESEGADELCTEPICPPCQSQIRIAPPLAGAVLHTFFTTMGLKGRQKILTLLLA</sequence>
<gene>
    <name evidence="1" type="primary">Acey_s0069.g320</name>
    <name evidence="1" type="ORF">Y032_0069g320</name>
</gene>
<evidence type="ECO:0000313" key="2">
    <source>
        <dbReference type="Proteomes" id="UP000024635"/>
    </source>
</evidence>
<dbReference type="EMBL" id="JARK01001405">
    <property type="protein sequence ID" value="EYC07622.1"/>
    <property type="molecule type" value="Genomic_DNA"/>
</dbReference>
<protein>
    <submittedName>
        <fullName evidence="1">Uncharacterized protein</fullName>
    </submittedName>
</protein>